<dbReference type="InterPro" id="IPR041569">
    <property type="entry name" value="AAA_lid_3"/>
</dbReference>
<comment type="caution">
    <text evidence="2">The sequence shown here is derived from an EMBL/GenBank/DDBJ whole genome shotgun (WGS) entry which is preliminary data.</text>
</comment>
<dbReference type="AlphaFoldDB" id="A0AB37LR72"/>
<keyword evidence="2" id="KW-0547">Nucleotide-binding</keyword>
<gene>
    <name evidence="2" type="ORF">DXB61_15955</name>
</gene>
<dbReference type="RefSeq" id="WP_147333746.1">
    <property type="nucleotide sequence ID" value="NZ_QSUP01000027.1"/>
</dbReference>
<protein>
    <submittedName>
        <fullName evidence="2">ATP-binding protein</fullName>
    </submittedName>
</protein>
<sequence length="119" mass="13999">MFCKLVYSYQKYYIGTPDFKARSLMFELYLKSRPYDFGLDYEKLAQLTENYVSADLEMIVNDASRIALRQKSRITMVILEDVISKTKPSLTKSELDKYLRIKAAMACEQIQQSRRRIGF</sequence>
<accession>A0AB37LR72</accession>
<evidence type="ECO:0000313" key="3">
    <source>
        <dbReference type="Proteomes" id="UP000261088"/>
    </source>
</evidence>
<reference evidence="2 3" key="1">
    <citation type="submission" date="2018-08" db="EMBL/GenBank/DDBJ databases">
        <title>A genome reference for cultivated species of the human gut microbiota.</title>
        <authorList>
            <person name="Zou Y."/>
            <person name="Xue W."/>
            <person name="Luo G."/>
        </authorList>
    </citation>
    <scope>NUCLEOTIDE SEQUENCE [LARGE SCALE GENOMIC DNA]</scope>
    <source>
        <strain evidence="2 3">OM05-11AA</strain>
    </source>
</reference>
<name>A0AB37LR72_9BACT</name>
<dbReference type="Gene3D" id="1.10.8.60">
    <property type="match status" value="1"/>
</dbReference>
<dbReference type="Proteomes" id="UP000261088">
    <property type="component" value="Unassembled WGS sequence"/>
</dbReference>
<dbReference type="SUPFAM" id="SSF52540">
    <property type="entry name" value="P-loop containing nucleoside triphosphate hydrolases"/>
    <property type="match status" value="1"/>
</dbReference>
<dbReference type="GO" id="GO:0005524">
    <property type="term" value="F:ATP binding"/>
    <property type="evidence" value="ECO:0007669"/>
    <property type="project" value="UniProtKB-KW"/>
</dbReference>
<dbReference type="EMBL" id="QSUP01000027">
    <property type="protein sequence ID" value="RGN47482.1"/>
    <property type="molecule type" value="Genomic_DNA"/>
</dbReference>
<dbReference type="InterPro" id="IPR027417">
    <property type="entry name" value="P-loop_NTPase"/>
</dbReference>
<keyword evidence="2" id="KW-0067">ATP-binding</keyword>
<evidence type="ECO:0000313" key="2">
    <source>
        <dbReference type="EMBL" id="RGN47482.1"/>
    </source>
</evidence>
<proteinExistence type="predicted"/>
<feature type="domain" description="AAA ATPase AAA+ lid" evidence="1">
    <location>
        <begin position="39"/>
        <end position="73"/>
    </location>
</feature>
<organism evidence="2 3">
    <name type="scientific">Parabacteroides merdae</name>
    <dbReference type="NCBI Taxonomy" id="46503"/>
    <lineage>
        <taxon>Bacteria</taxon>
        <taxon>Pseudomonadati</taxon>
        <taxon>Bacteroidota</taxon>
        <taxon>Bacteroidia</taxon>
        <taxon>Bacteroidales</taxon>
        <taxon>Tannerellaceae</taxon>
        <taxon>Parabacteroides</taxon>
    </lineage>
</organism>
<dbReference type="Pfam" id="PF17862">
    <property type="entry name" value="AAA_lid_3"/>
    <property type="match status" value="1"/>
</dbReference>
<evidence type="ECO:0000259" key="1">
    <source>
        <dbReference type="Pfam" id="PF17862"/>
    </source>
</evidence>